<evidence type="ECO:0000256" key="1">
    <source>
        <dbReference type="SAM" id="MobiDB-lite"/>
    </source>
</evidence>
<dbReference type="EMBL" id="LCTV02000014">
    <property type="protein sequence ID" value="PRQ70812.1"/>
    <property type="molecule type" value="Genomic_DNA"/>
</dbReference>
<comment type="caution">
    <text evidence="2">The sequence shown here is derived from an EMBL/GenBank/DDBJ whole genome shotgun (WGS) entry which is preliminary data.</text>
</comment>
<feature type="region of interest" description="Disordered" evidence="1">
    <location>
        <begin position="1"/>
        <end position="30"/>
    </location>
</feature>
<organism evidence="2 3">
    <name type="scientific">Rhodotorula toruloides</name>
    <name type="common">Yeast</name>
    <name type="synonym">Rhodosporidium toruloides</name>
    <dbReference type="NCBI Taxonomy" id="5286"/>
    <lineage>
        <taxon>Eukaryota</taxon>
        <taxon>Fungi</taxon>
        <taxon>Dikarya</taxon>
        <taxon>Basidiomycota</taxon>
        <taxon>Pucciniomycotina</taxon>
        <taxon>Microbotryomycetes</taxon>
        <taxon>Sporidiobolales</taxon>
        <taxon>Sporidiobolaceae</taxon>
        <taxon>Rhodotorula</taxon>
    </lineage>
</organism>
<dbReference type="OrthoDB" id="2520872at2759"/>
<accession>A0A2S9ZYI7</accession>
<name>A0A2S9ZYI7_RHOTO</name>
<proteinExistence type="predicted"/>
<dbReference type="Proteomes" id="UP000239560">
    <property type="component" value="Unassembled WGS sequence"/>
</dbReference>
<evidence type="ECO:0000313" key="2">
    <source>
        <dbReference type="EMBL" id="PRQ70812.1"/>
    </source>
</evidence>
<gene>
    <name evidence="2" type="ORF">AAT19DRAFT_10969</name>
</gene>
<dbReference type="AlphaFoldDB" id="A0A2S9ZYI7"/>
<reference evidence="2 3" key="1">
    <citation type="journal article" date="2018" name="Elife">
        <title>Functional genomics of lipid metabolism in the oleaginous yeast Rhodosporidium toruloides.</title>
        <authorList>
            <person name="Coradetti S.T."/>
            <person name="Pinel D."/>
            <person name="Geiselman G."/>
            <person name="Ito M."/>
            <person name="Mondo S."/>
            <person name="Reilly M.C."/>
            <person name="Cheng Y.F."/>
            <person name="Bauer S."/>
            <person name="Grigoriev I."/>
            <person name="Gladden J.M."/>
            <person name="Simmons B.A."/>
            <person name="Brem R."/>
            <person name="Arkin A.P."/>
            <person name="Skerker J.M."/>
        </authorList>
    </citation>
    <scope>NUCLEOTIDE SEQUENCE [LARGE SCALE GENOMIC DNA]</scope>
    <source>
        <strain evidence="2 3">NBRC 0880</strain>
    </source>
</reference>
<evidence type="ECO:0000313" key="3">
    <source>
        <dbReference type="Proteomes" id="UP000239560"/>
    </source>
</evidence>
<protein>
    <submittedName>
        <fullName evidence="2">Uncharacterized protein</fullName>
    </submittedName>
</protein>
<sequence>MRQSADGYELAPTGPDTDYQRARRPPRSPSSRLWPAITLLVVSLAAGSIGKLYGDEGTLRQDLAALQAQVSSASSPRVEKEMSTGLDAGKVAQGLLRTVVGGRKRDTQYYGKGCSSTEFLAAVADIHVNPDGASRNPPTDATYSLDSFDYSFRLPRCPQPHVFSRAEACDLLENGYGGILLRGDSLMRHLTNALFLILRDRPDGAVQDPESRKVCWGDRMFDDKKDCRKVALFDTQDPLLDAEPVCGGKVWLRYEQLPCPVEPSRYVPTYLDWRDRMPPSRSGLSPAIIQSFGLHCHFLPFIPRFGIFKPLFAHAATAFPRPLLLWIGINAPGLNKPPQYLKEQGGDQVLRYNKIIAEELVDMQQPSETAAEGKMAVLETYGMTDGAKSFDGTHYMWNVNMEKAQLLLNYLDLLWGEVRDAGGLWNRTELCPLGKGNYQCSFGD</sequence>